<accession>A0ABQ9HMQ9</accession>
<feature type="region of interest" description="Disordered" evidence="1">
    <location>
        <begin position="277"/>
        <end position="312"/>
    </location>
</feature>
<organism evidence="2 3">
    <name type="scientific">Dryococelus australis</name>
    <dbReference type="NCBI Taxonomy" id="614101"/>
    <lineage>
        <taxon>Eukaryota</taxon>
        <taxon>Metazoa</taxon>
        <taxon>Ecdysozoa</taxon>
        <taxon>Arthropoda</taxon>
        <taxon>Hexapoda</taxon>
        <taxon>Insecta</taxon>
        <taxon>Pterygota</taxon>
        <taxon>Neoptera</taxon>
        <taxon>Polyneoptera</taxon>
        <taxon>Phasmatodea</taxon>
        <taxon>Verophasmatodea</taxon>
        <taxon>Anareolatae</taxon>
        <taxon>Phasmatidae</taxon>
        <taxon>Eurycanthinae</taxon>
        <taxon>Dryococelus</taxon>
    </lineage>
</organism>
<reference evidence="2 3" key="1">
    <citation type="submission" date="2023-02" db="EMBL/GenBank/DDBJ databases">
        <title>LHISI_Scaffold_Assembly.</title>
        <authorList>
            <person name="Stuart O.P."/>
            <person name="Cleave R."/>
            <person name="Magrath M.J.L."/>
            <person name="Mikheyev A.S."/>
        </authorList>
    </citation>
    <scope>NUCLEOTIDE SEQUENCE [LARGE SCALE GENOMIC DNA]</scope>
    <source>
        <strain evidence="2">Daus_M_001</strain>
        <tissue evidence="2">Leg muscle</tissue>
    </source>
</reference>
<name>A0ABQ9HMQ9_9NEOP</name>
<dbReference type="Proteomes" id="UP001159363">
    <property type="component" value="Chromosome X"/>
</dbReference>
<evidence type="ECO:0000313" key="2">
    <source>
        <dbReference type="EMBL" id="KAJ8885575.1"/>
    </source>
</evidence>
<gene>
    <name evidence="2" type="ORF">PR048_011773</name>
</gene>
<evidence type="ECO:0000313" key="3">
    <source>
        <dbReference type="Proteomes" id="UP001159363"/>
    </source>
</evidence>
<sequence>MNNICESTVAEMETPNFESQRMQHVREAEVHTAESGELAVITSQPRDPHHVYEEIKIQAVADSIISDEQPSLDLSGVVTCGIHPGRSHVQASHVWWSALQGRLGSGEETATASAAKEGGAYNSCPIPSGEVVSALTQPDFYSLAPDLLTYQMARLEESSTLATALCYVIWTTHPGGIRLCYRESEFWLQVQLSGVGLPTQPNKLKNLVEAMAQRRGLRIDWEKEYTWQVIGLGRLMFDFSKPFTKQGDYRVQHYLSGGSVRGRERGSQIGDVVVFPGPRRRRSRQRRPTLGHACGKTSPDEEEWSGNSIMLH</sequence>
<feature type="compositionally biased region" description="Basic residues" evidence="1">
    <location>
        <begin position="278"/>
        <end position="289"/>
    </location>
</feature>
<proteinExistence type="predicted"/>
<evidence type="ECO:0000256" key="1">
    <source>
        <dbReference type="SAM" id="MobiDB-lite"/>
    </source>
</evidence>
<comment type="caution">
    <text evidence="2">The sequence shown here is derived from an EMBL/GenBank/DDBJ whole genome shotgun (WGS) entry which is preliminary data.</text>
</comment>
<keyword evidence="3" id="KW-1185">Reference proteome</keyword>
<dbReference type="EMBL" id="JARBHB010000004">
    <property type="protein sequence ID" value="KAJ8885575.1"/>
    <property type="molecule type" value="Genomic_DNA"/>
</dbReference>
<protein>
    <submittedName>
        <fullName evidence="2">Uncharacterized protein</fullName>
    </submittedName>
</protein>